<dbReference type="eggNOG" id="arCOG04400">
    <property type="taxonomic scope" value="Archaea"/>
</dbReference>
<reference evidence="2 3" key="1">
    <citation type="journal article" date="2015" name="Genome Announc.">
        <title>Complete Genome Sequence of Methanosphaerula palustris E1-9CT, a Hydrogenotrophic Methanogen Isolated from a Minerotrophic Fen Peatland.</title>
        <authorList>
            <person name="Cadillo-Quiroz H."/>
            <person name="Browne P."/>
            <person name="Kyrpides N."/>
            <person name="Woyke T."/>
            <person name="Goodwin L."/>
            <person name="Detter C."/>
            <person name="Yavitt J.B."/>
            <person name="Zinder S.H."/>
        </authorList>
    </citation>
    <scope>NUCLEOTIDE SEQUENCE [LARGE SCALE GENOMIC DNA]</scope>
    <source>
        <strain evidence="3">ATCC BAA-1556 / DSM 19958 / E1-9c</strain>
    </source>
</reference>
<evidence type="ECO:0000313" key="3">
    <source>
        <dbReference type="Proteomes" id="UP000002457"/>
    </source>
</evidence>
<name>B8GHI3_METPE</name>
<dbReference type="AlphaFoldDB" id="B8GHI3"/>
<proteinExistence type="predicted"/>
<sequence precursor="true">MRRLVFIGLLLCLLISAAGAVDQTIPAGYTIPAGITTSSTTSGVVSTTTQTLSQSVIASQTSDTGQLQVTGTKLDPEVLMYGDTGTLTVDVVNTASHSITVKRGALTGNGAITVNDKNYAAVGDIGPGAKMSFTFTIKAGAPDGIYYPEFSLQFPEGTSLRYLVPVKIDNTGLVLAIQSQPDAYSAGQKDSITLSVGNPRQNSVNGVTVNAAGPSITMLPATSFIGTLGSNSASTTTLNITPAAPSNLTVQVLFTNGLNRHTQTLVIPVEFSESKTRADMVISNIVIKQSNSTIDLTGDITNAGLTPAKAVVVTPGKDVTGIDPYKQYVVGSLQPDDFSSFELTFNAKGATSVPVIVTYLDADGNQFSKTIPLSLGDTADTSTTADTSFPILWVVILLLAILVVGYVINKSWKRG</sequence>
<keyword evidence="3" id="KW-1185">Reference proteome</keyword>
<protein>
    <recommendedName>
        <fullName evidence="4">S-layer domain-like protein</fullName>
    </recommendedName>
</protein>
<evidence type="ECO:0008006" key="4">
    <source>
        <dbReference type="Google" id="ProtNLM"/>
    </source>
</evidence>
<dbReference type="RefSeq" id="WP_012617907.1">
    <property type="nucleotide sequence ID" value="NC_011832.1"/>
</dbReference>
<dbReference type="HOGENOM" id="CLU_048387_0_0_2"/>
<dbReference type="GeneID" id="7271531"/>
<dbReference type="OrthoDB" id="65070at2157"/>
<accession>B8GHI3</accession>
<keyword evidence="1" id="KW-1133">Transmembrane helix</keyword>
<dbReference type="STRING" id="521011.Mpal_1253"/>
<feature type="transmembrane region" description="Helical" evidence="1">
    <location>
        <begin position="391"/>
        <end position="409"/>
    </location>
</feature>
<keyword evidence="1" id="KW-0472">Membrane</keyword>
<dbReference type="EMBL" id="CP001338">
    <property type="protein sequence ID" value="ACL16588.1"/>
    <property type="molecule type" value="Genomic_DNA"/>
</dbReference>
<gene>
    <name evidence="2" type="ordered locus">Mpal_1253</name>
</gene>
<evidence type="ECO:0000256" key="1">
    <source>
        <dbReference type="SAM" id="Phobius"/>
    </source>
</evidence>
<dbReference type="PANTHER" id="PTHR35902">
    <property type="entry name" value="S-LAYER DOMAIN-LIKE PROTEIN-RELATED"/>
    <property type="match status" value="1"/>
</dbReference>
<dbReference type="KEGG" id="mpl:Mpal_1253"/>
<keyword evidence="1" id="KW-0812">Transmembrane</keyword>
<dbReference type="Proteomes" id="UP000002457">
    <property type="component" value="Chromosome"/>
</dbReference>
<organism evidence="2 3">
    <name type="scientific">Methanosphaerula palustris (strain ATCC BAA-1556 / DSM 19958 / E1-9c)</name>
    <dbReference type="NCBI Taxonomy" id="521011"/>
    <lineage>
        <taxon>Archaea</taxon>
        <taxon>Methanobacteriati</taxon>
        <taxon>Methanobacteriota</taxon>
        <taxon>Stenosarchaea group</taxon>
        <taxon>Methanomicrobia</taxon>
        <taxon>Methanomicrobiales</taxon>
        <taxon>Methanoregulaceae</taxon>
        <taxon>Methanosphaerula</taxon>
    </lineage>
</organism>
<evidence type="ECO:0000313" key="2">
    <source>
        <dbReference type="EMBL" id="ACL16588.1"/>
    </source>
</evidence>